<protein>
    <submittedName>
        <fullName evidence="4">DUF4157 domain-containing protein</fullName>
    </submittedName>
</protein>
<feature type="compositionally biased region" description="Low complexity" evidence="1">
    <location>
        <begin position="102"/>
        <end position="111"/>
    </location>
</feature>
<feature type="region of interest" description="Disordered" evidence="1">
    <location>
        <begin position="1"/>
        <end position="111"/>
    </location>
</feature>
<feature type="compositionally biased region" description="Basic and acidic residues" evidence="1">
    <location>
        <begin position="56"/>
        <end position="70"/>
    </location>
</feature>
<dbReference type="Pfam" id="PF13699">
    <property type="entry name" value="eCIS_core"/>
    <property type="match status" value="1"/>
</dbReference>
<comment type="caution">
    <text evidence="4">The sequence shown here is derived from an EMBL/GenBank/DDBJ whole genome shotgun (WGS) entry which is preliminary data.</text>
</comment>
<dbReference type="GO" id="GO:0016814">
    <property type="term" value="F:hydrolase activity, acting on carbon-nitrogen (but not peptide) bonds, in cyclic amidines"/>
    <property type="evidence" value="ECO:0007669"/>
    <property type="project" value="InterPro"/>
</dbReference>
<reference evidence="4" key="1">
    <citation type="submission" date="2020-09" db="EMBL/GenBank/DDBJ databases">
        <authorList>
            <person name="Kim M.K."/>
        </authorList>
    </citation>
    <scope>NUCLEOTIDE SEQUENCE</scope>
    <source>
        <strain evidence="4">BT664</strain>
    </source>
</reference>
<dbReference type="Proteomes" id="UP000612233">
    <property type="component" value="Unassembled WGS sequence"/>
</dbReference>
<dbReference type="InterPro" id="IPR016192">
    <property type="entry name" value="APOBEC/CMP_deaminase_Zn-bd"/>
</dbReference>
<evidence type="ECO:0000313" key="5">
    <source>
        <dbReference type="Proteomes" id="UP000612233"/>
    </source>
</evidence>
<name>A0A927GHR4_9BACT</name>
<dbReference type="RefSeq" id="WP_191003187.1">
    <property type="nucleotide sequence ID" value="NZ_JACXAD010000001.1"/>
</dbReference>
<gene>
    <name evidence="4" type="ORF">IC235_00460</name>
</gene>
<evidence type="ECO:0000256" key="1">
    <source>
        <dbReference type="SAM" id="MobiDB-lite"/>
    </source>
</evidence>
<evidence type="ECO:0000259" key="2">
    <source>
        <dbReference type="Pfam" id="PF08210"/>
    </source>
</evidence>
<feature type="domain" description="eCIS core" evidence="3">
    <location>
        <begin position="126"/>
        <end position="202"/>
    </location>
</feature>
<dbReference type="GO" id="GO:0008270">
    <property type="term" value="F:zinc ion binding"/>
    <property type="evidence" value="ECO:0007669"/>
    <property type="project" value="InterPro"/>
</dbReference>
<feature type="domain" description="Activation-induced cytidine deaminase AID" evidence="2">
    <location>
        <begin position="954"/>
        <end position="1058"/>
    </location>
</feature>
<sequence>MKASAEKSSTTTSTPAARTPSPPFFAKAGGGAGRFFEPASAAPPIQTKLTVNQPGDKFEQEADRMADKIMRMPAPAASNERLQRRPDDKLQKKEDDKLQREAGTGTPAVGAGTQAAIRQKTTGGHPLSADVRRYMEPRFGADFSQVRIHHDAEAASLSNQLSARAFTYQNHVFFARNQYQPATNEGKQLLAHELTHTIQQGHAIQRSPQVSTTATPPPIQRLGVQDALDYFAEQAYHIPGFRLLTIVLGFNPINRRSTDRNAANLLRALIEVMPGGHLITQALDNHGVFSRAGAWVEAQLATLGDIGRDIVAGFRQFMDSLGWREILNLGGVWNRARNIFLPPIARLMSFGLSAVSGLLGLVKAAIMRPLAALAQGTRGYDLLKALLGQDPITSEPVPRSPDTLLGGFMRLIGQEEVWENLKRGHAVARAWAWFQGALAGLLAFARSIPQRIVNTLTSLTLAEVVTVAGAFTRVGSSFANIATEFFSWAVNQVISLLEILFSVVAPGAMPFVRRAGAAFQQILRNPVGFVGNLVRAGVQGFRRFSGNILTHLRAGLVGWLTGALAGLTLPAQWNFRGILSLVLQVLGLTWQNVRGRLVRVLGERTVAVLETTFSLVMTLVREGPAAAWRELMQHLGNLREMLFGQIRSWVQTTIVTQAVTRIASMLNPAGAVIQAIIAIYNTIMFFVERMRQIGAVAESVVNSMSAIAAGSIGPAANAVEQTMARLVPVVISLFARLIGLGGISEQVQGVIRRIQQPVNNAIDRVVDWIVAQARRLVRGVVQAGVPQDPNERLRLGMQAALGAVNRFGGRRVGAAVLAPLLGTIKVRYGFTTLEPFEQRGRWWVRGRINPSSESVSDAEPESAASSEDIMQRVKQEIQAGPEEVNSSSVAGLFDNLMATYGQRGLRSLELRVQSEQIATIVGSASPETILAYVVANQLPLPDYGAVTAVIAIDDTVRGNFRNRDGRHAEEGIIALATQLINQQTAFGIIPKKVEILVSQSPCLQICTPQLIELRRNYLQTRFALYYNTLYQGTEGLQTENSLAAIRRLRNGGWNVRIWNGGRITTGIRKSK</sequence>
<dbReference type="AlphaFoldDB" id="A0A927GHR4"/>
<dbReference type="InterPro" id="IPR013158">
    <property type="entry name" value="AID"/>
</dbReference>
<evidence type="ECO:0000313" key="4">
    <source>
        <dbReference type="EMBL" id="MBD2766359.1"/>
    </source>
</evidence>
<proteinExistence type="predicted"/>
<dbReference type="InterPro" id="IPR025295">
    <property type="entry name" value="eCIS_core_dom"/>
</dbReference>
<feature type="compositionally biased region" description="Low complexity" evidence="1">
    <location>
        <begin position="6"/>
        <end position="27"/>
    </location>
</feature>
<dbReference type="Pfam" id="PF08210">
    <property type="entry name" value="APOBEC_N"/>
    <property type="match status" value="1"/>
</dbReference>
<feature type="compositionally biased region" description="Basic and acidic residues" evidence="1">
    <location>
        <begin position="81"/>
        <end position="100"/>
    </location>
</feature>
<dbReference type="PROSITE" id="PS00903">
    <property type="entry name" value="CYT_DCMP_DEAMINASES_1"/>
    <property type="match status" value="1"/>
</dbReference>
<keyword evidence="5" id="KW-1185">Reference proteome</keyword>
<organism evidence="4 5">
    <name type="scientific">Hymenobacter montanus</name>
    <dbReference type="NCBI Taxonomy" id="2771359"/>
    <lineage>
        <taxon>Bacteria</taxon>
        <taxon>Pseudomonadati</taxon>
        <taxon>Bacteroidota</taxon>
        <taxon>Cytophagia</taxon>
        <taxon>Cytophagales</taxon>
        <taxon>Hymenobacteraceae</taxon>
        <taxon>Hymenobacter</taxon>
    </lineage>
</organism>
<accession>A0A927GHR4</accession>
<dbReference type="EMBL" id="JACXAD010000001">
    <property type="protein sequence ID" value="MBD2766359.1"/>
    <property type="molecule type" value="Genomic_DNA"/>
</dbReference>
<evidence type="ECO:0000259" key="3">
    <source>
        <dbReference type="Pfam" id="PF13699"/>
    </source>
</evidence>